<keyword evidence="3" id="KW-1185">Reference proteome</keyword>
<keyword evidence="1" id="KW-1133">Transmembrane helix</keyword>
<keyword evidence="1" id="KW-0472">Membrane</keyword>
<sequence length="172" mass="19090">MNTQLIDSSLIVLSILGAWLFSNYLFRTRETNIKRLPLLLMLFGGLWTASNWLGHLIAVSIVNIKVMLAGSFVYTYHFYSLMMMGAAFLTFSLFQLGAITRVTRGQIGAKKQLRNVSWLIILLSAPIFPLNPIGLLPVISSVLILVTMAVVRKQLSSLVQNVFINTEGTVAT</sequence>
<feature type="transmembrane region" description="Helical" evidence="1">
    <location>
        <begin position="6"/>
        <end position="26"/>
    </location>
</feature>
<name>A0A923N7W3_9BACT</name>
<protein>
    <submittedName>
        <fullName evidence="2">Uncharacterized protein</fullName>
    </submittedName>
</protein>
<reference evidence="2" key="1">
    <citation type="submission" date="2020-08" db="EMBL/GenBank/DDBJ databases">
        <title>Pontibacter sp. SD6 16S ribosomal RNA gene Genome sequencing and assembly.</title>
        <authorList>
            <person name="Kang M."/>
        </authorList>
    </citation>
    <scope>NUCLEOTIDE SEQUENCE</scope>
    <source>
        <strain evidence="2">SD6</strain>
    </source>
</reference>
<evidence type="ECO:0000313" key="3">
    <source>
        <dbReference type="Proteomes" id="UP000603640"/>
    </source>
</evidence>
<dbReference type="Proteomes" id="UP000603640">
    <property type="component" value="Unassembled WGS sequence"/>
</dbReference>
<feature type="transmembrane region" description="Helical" evidence="1">
    <location>
        <begin position="76"/>
        <end position="100"/>
    </location>
</feature>
<evidence type="ECO:0000313" key="2">
    <source>
        <dbReference type="EMBL" id="MBC5992492.1"/>
    </source>
</evidence>
<accession>A0A923N7W3</accession>
<comment type="caution">
    <text evidence="2">The sequence shown here is derived from an EMBL/GenBank/DDBJ whole genome shotgun (WGS) entry which is preliminary data.</text>
</comment>
<organism evidence="2 3">
    <name type="scientific">Pontibacter cellulosilyticus</name>
    <dbReference type="NCBI Taxonomy" id="1720253"/>
    <lineage>
        <taxon>Bacteria</taxon>
        <taxon>Pseudomonadati</taxon>
        <taxon>Bacteroidota</taxon>
        <taxon>Cytophagia</taxon>
        <taxon>Cytophagales</taxon>
        <taxon>Hymenobacteraceae</taxon>
        <taxon>Pontibacter</taxon>
    </lineage>
</organism>
<gene>
    <name evidence="2" type="ORF">H8S84_06565</name>
</gene>
<feature type="transmembrane region" description="Helical" evidence="1">
    <location>
        <begin position="134"/>
        <end position="151"/>
    </location>
</feature>
<dbReference type="RefSeq" id="WP_187066436.1">
    <property type="nucleotide sequence ID" value="NZ_JACRVF010000001.1"/>
</dbReference>
<evidence type="ECO:0000256" key="1">
    <source>
        <dbReference type="SAM" id="Phobius"/>
    </source>
</evidence>
<feature type="transmembrane region" description="Helical" evidence="1">
    <location>
        <begin position="38"/>
        <end position="64"/>
    </location>
</feature>
<keyword evidence="1" id="KW-0812">Transmembrane</keyword>
<dbReference type="AlphaFoldDB" id="A0A923N7W3"/>
<proteinExistence type="predicted"/>
<dbReference type="EMBL" id="JACRVF010000001">
    <property type="protein sequence ID" value="MBC5992492.1"/>
    <property type="molecule type" value="Genomic_DNA"/>
</dbReference>